<dbReference type="EC" id="2.3.1.-" evidence="3"/>
<evidence type="ECO:0000256" key="1">
    <source>
        <dbReference type="ARBA" id="ARBA00007274"/>
    </source>
</evidence>
<dbReference type="InterPro" id="IPR001451">
    <property type="entry name" value="Hexapep"/>
</dbReference>
<dbReference type="Pfam" id="PF14602">
    <property type="entry name" value="Hexapep_2"/>
    <property type="match status" value="1"/>
</dbReference>
<protein>
    <submittedName>
        <fullName evidence="3">Acyltransferase</fullName>
        <ecNumber evidence="3">2.3.1.-</ecNumber>
    </submittedName>
</protein>
<name>A0ABU3A6I0_9FLAO</name>
<accession>A0ABU3A6I0</accession>
<keyword evidence="3" id="KW-0012">Acyltransferase</keyword>
<comment type="similarity">
    <text evidence="1">Belongs to the transferase hexapeptide repeat family.</text>
</comment>
<dbReference type="EMBL" id="JAVRHR010000001">
    <property type="protein sequence ID" value="MDT0605782.1"/>
    <property type="molecule type" value="Genomic_DNA"/>
</dbReference>
<evidence type="ECO:0000256" key="2">
    <source>
        <dbReference type="ARBA" id="ARBA00022679"/>
    </source>
</evidence>
<proteinExistence type="inferred from homology"/>
<dbReference type="InterPro" id="IPR011004">
    <property type="entry name" value="Trimer_LpxA-like_sf"/>
</dbReference>
<dbReference type="SUPFAM" id="SSF51161">
    <property type="entry name" value="Trimeric LpxA-like enzymes"/>
    <property type="match status" value="1"/>
</dbReference>
<dbReference type="PANTHER" id="PTHR23416">
    <property type="entry name" value="SIALIC ACID SYNTHASE-RELATED"/>
    <property type="match status" value="1"/>
</dbReference>
<dbReference type="PANTHER" id="PTHR23416:SF23">
    <property type="entry name" value="ACETYLTRANSFERASE C18B11.09C-RELATED"/>
    <property type="match status" value="1"/>
</dbReference>
<reference evidence="3 4" key="1">
    <citation type="submission" date="2023-09" db="EMBL/GenBank/DDBJ databases">
        <authorList>
            <person name="Rey-Velasco X."/>
        </authorList>
    </citation>
    <scope>NUCLEOTIDE SEQUENCE [LARGE SCALE GENOMIC DNA]</scope>
    <source>
        <strain evidence="3 4">F388</strain>
    </source>
</reference>
<keyword evidence="4" id="KW-1185">Reference proteome</keyword>
<organism evidence="3 4">
    <name type="scientific">Croceitalea rosinachiae</name>
    <dbReference type="NCBI Taxonomy" id="3075596"/>
    <lineage>
        <taxon>Bacteria</taxon>
        <taxon>Pseudomonadati</taxon>
        <taxon>Bacteroidota</taxon>
        <taxon>Flavobacteriia</taxon>
        <taxon>Flavobacteriales</taxon>
        <taxon>Flavobacteriaceae</taxon>
        <taxon>Croceitalea</taxon>
    </lineage>
</organism>
<keyword evidence="2 3" id="KW-0808">Transferase</keyword>
<sequence length="212" mass="22987">MGIVNKIKSNPKLKQFALTLIAPKRNPRPRFWVRWFLNPLKHKKGKGATIRRNSRIDVFPWKRFEVGQLTTIESYCTVNNGSGDVLLGDRVRVGIGSVVIGPVTMGNGSGLGQNVFVSGFNHGYADGSKNSSEQELDVRPTIIEDEAHIGANSVVLAGVTIGRNCQIGAGSVVTKDIPAYSVAVGNPARVIKQFNPHSGEWESVKKKQAIVA</sequence>
<dbReference type="RefSeq" id="WP_311349349.1">
    <property type="nucleotide sequence ID" value="NZ_JAVRHR010000001.1"/>
</dbReference>
<evidence type="ECO:0000313" key="3">
    <source>
        <dbReference type="EMBL" id="MDT0605782.1"/>
    </source>
</evidence>
<comment type="caution">
    <text evidence="3">The sequence shown here is derived from an EMBL/GenBank/DDBJ whole genome shotgun (WGS) entry which is preliminary data.</text>
</comment>
<dbReference type="Gene3D" id="2.160.10.10">
    <property type="entry name" value="Hexapeptide repeat proteins"/>
    <property type="match status" value="2"/>
</dbReference>
<dbReference type="Proteomes" id="UP001255246">
    <property type="component" value="Unassembled WGS sequence"/>
</dbReference>
<gene>
    <name evidence="3" type="ORF">RM706_02010</name>
</gene>
<dbReference type="GO" id="GO:0016746">
    <property type="term" value="F:acyltransferase activity"/>
    <property type="evidence" value="ECO:0007669"/>
    <property type="project" value="UniProtKB-KW"/>
</dbReference>
<dbReference type="CDD" id="cd04647">
    <property type="entry name" value="LbH_MAT_like"/>
    <property type="match status" value="1"/>
</dbReference>
<dbReference type="InterPro" id="IPR051159">
    <property type="entry name" value="Hexapeptide_acetyltransf"/>
</dbReference>
<evidence type="ECO:0000313" key="4">
    <source>
        <dbReference type="Proteomes" id="UP001255246"/>
    </source>
</evidence>